<dbReference type="Gene3D" id="3.30.70.1730">
    <property type="match status" value="1"/>
</dbReference>
<gene>
    <name evidence="5" type="primary">rplJ</name>
    <name evidence="6" type="ORF">IAD51_03340</name>
</gene>
<evidence type="ECO:0000256" key="5">
    <source>
        <dbReference type="HAMAP-Rule" id="MF_00362"/>
    </source>
</evidence>
<dbReference type="SUPFAM" id="SSF160369">
    <property type="entry name" value="Ribosomal protein L10-like"/>
    <property type="match status" value="1"/>
</dbReference>
<dbReference type="InterPro" id="IPR002363">
    <property type="entry name" value="Ribosomal_uL10_CS_bac"/>
</dbReference>
<dbReference type="Gene3D" id="6.10.250.290">
    <property type="match status" value="1"/>
</dbReference>
<dbReference type="InterPro" id="IPR043141">
    <property type="entry name" value="Ribosomal_uL10-like_sf"/>
</dbReference>
<protein>
    <recommendedName>
        <fullName evidence="4 5">Large ribosomal subunit protein uL10</fullName>
    </recommendedName>
</protein>
<dbReference type="InterPro" id="IPR022973">
    <property type="entry name" value="Ribosomal_uL10_bac"/>
</dbReference>
<reference evidence="6" key="2">
    <citation type="journal article" date="2021" name="PeerJ">
        <title>Extensive microbial diversity within the chicken gut microbiome revealed by metagenomics and culture.</title>
        <authorList>
            <person name="Gilroy R."/>
            <person name="Ravi A."/>
            <person name="Getino M."/>
            <person name="Pursley I."/>
            <person name="Horton D.L."/>
            <person name="Alikhan N.F."/>
            <person name="Baker D."/>
            <person name="Gharbi K."/>
            <person name="Hall N."/>
            <person name="Watson M."/>
            <person name="Adriaenssens E.M."/>
            <person name="Foster-Nyarko E."/>
            <person name="Jarju S."/>
            <person name="Secka A."/>
            <person name="Antonio M."/>
            <person name="Oren A."/>
            <person name="Chaudhuri R.R."/>
            <person name="La Ragione R."/>
            <person name="Hildebrand F."/>
            <person name="Pallen M.J."/>
        </authorList>
    </citation>
    <scope>NUCLEOTIDE SEQUENCE</scope>
    <source>
        <strain evidence="6">1063</strain>
    </source>
</reference>
<dbReference type="NCBIfam" id="NF000955">
    <property type="entry name" value="PRK00099.1-1"/>
    <property type="match status" value="1"/>
</dbReference>
<keyword evidence="5" id="KW-0694">RNA-binding</keyword>
<comment type="subunit">
    <text evidence="5">Part of the ribosomal stalk of the 50S ribosomal subunit. The N-terminus interacts with L11 and the large rRNA to form the base of the stalk. The C-terminus forms an elongated spine to which L12 dimers bind in a sequential fashion forming a multimeric L10(L12)X complex.</text>
</comment>
<dbReference type="GO" id="GO:0003735">
    <property type="term" value="F:structural constituent of ribosome"/>
    <property type="evidence" value="ECO:0007669"/>
    <property type="project" value="InterPro"/>
</dbReference>
<keyword evidence="5" id="KW-0699">rRNA-binding</keyword>
<proteinExistence type="inferred from homology"/>
<dbReference type="EMBL" id="DVMN01000059">
    <property type="protein sequence ID" value="HIU21260.1"/>
    <property type="molecule type" value="Genomic_DNA"/>
</dbReference>
<dbReference type="AlphaFoldDB" id="A0A9D1L233"/>
<dbReference type="GO" id="GO:0006412">
    <property type="term" value="P:translation"/>
    <property type="evidence" value="ECO:0007669"/>
    <property type="project" value="UniProtKB-UniRule"/>
</dbReference>
<dbReference type="GO" id="GO:0015934">
    <property type="term" value="C:large ribosomal subunit"/>
    <property type="evidence" value="ECO:0007669"/>
    <property type="project" value="InterPro"/>
</dbReference>
<evidence type="ECO:0000313" key="7">
    <source>
        <dbReference type="Proteomes" id="UP000824088"/>
    </source>
</evidence>
<evidence type="ECO:0000256" key="2">
    <source>
        <dbReference type="ARBA" id="ARBA00022980"/>
    </source>
</evidence>
<keyword evidence="3 5" id="KW-0687">Ribonucleoprotein</keyword>
<dbReference type="CDD" id="cd05797">
    <property type="entry name" value="Ribosomal_L10"/>
    <property type="match status" value="1"/>
</dbReference>
<comment type="similarity">
    <text evidence="1 5">Belongs to the universal ribosomal protein uL10 family.</text>
</comment>
<reference evidence="6" key="1">
    <citation type="submission" date="2020-10" db="EMBL/GenBank/DDBJ databases">
        <authorList>
            <person name="Gilroy R."/>
        </authorList>
    </citation>
    <scope>NUCLEOTIDE SEQUENCE</scope>
    <source>
        <strain evidence="6">1063</strain>
    </source>
</reference>
<accession>A0A9D1L233</accession>
<evidence type="ECO:0000256" key="4">
    <source>
        <dbReference type="ARBA" id="ARBA00035202"/>
    </source>
</evidence>
<keyword evidence="2 5" id="KW-0689">Ribosomal protein</keyword>
<evidence type="ECO:0000313" key="6">
    <source>
        <dbReference type="EMBL" id="HIU21260.1"/>
    </source>
</evidence>
<dbReference type="PANTHER" id="PTHR11560">
    <property type="entry name" value="39S RIBOSOMAL PROTEIN L10, MITOCHONDRIAL"/>
    <property type="match status" value="1"/>
</dbReference>
<evidence type="ECO:0000256" key="1">
    <source>
        <dbReference type="ARBA" id="ARBA00008889"/>
    </source>
</evidence>
<name>A0A9D1L233_9FIRM</name>
<dbReference type="Pfam" id="PF00466">
    <property type="entry name" value="Ribosomal_L10"/>
    <property type="match status" value="1"/>
</dbReference>
<organism evidence="6 7">
    <name type="scientific">Candidatus Limadaptatus stercorigallinarum</name>
    <dbReference type="NCBI Taxonomy" id="2840845"/>
    <lineage>
        <taxon>Bacteria</taxon>
        <taxon>Bacillati</taxon>
        <taxon>Bacillota</taxon>
        <taxon>Clostridia</taxon>
        <taxon>Eubacteriales</taxon>
        <taxon>Candidatus Limadaptatus</taxon>
    </lineage>
</organism>
<dbReference type="InterPro" id="IPR047865">
    <property type="entry name" value="Ribosomal_uL10_bac_type"/>
</dbReference>
<dbReference type="Proteomes" id="UP000824088">
    <property type="component" value="Unassembled WGS sequence"/>
</dbReference>
<dbReference type="PROSITE" id="PS01109">
    <property type="entry name" value="RIBOSOMAL_L10"/>
    <property type="match status" value="1"/>
</dbReference>
<comment type="caution">
    <text evidence="6">The sequence shown here is derived from an EMBL/GenBank/DDBJ whole genome shotgun (WGS) entry which is preliminary data.</text>
</comment>
<comment type="function">
    <text evidence="5">Forms part of the ribosomal stalk, playing a central role in the interaction of the ribosome with GTP-bound translation factors.</text>
</comment>
<evidence type="ECO:0000256" key="3">
    <source>
        <dbReference type="ARBA" id="ARBA00023274"/>
    </source>
</evidence>
<dbReference type="GO" id="GO:0070180">
    <property type="term" value="F:large ribosomal subunit rRNA binding"/>
    <property type="evidence" value="ECO:0007669"/>
    <property type="project" value="UniProtKB-UniRule"/>
</dbReference>
<dbReference type="HAMAP" id="MF_00362">
    <property type="entry name" value="Ribosomal_uL10"/>
    <property type="match status" value="1"/>
</dbReference>
<sequence length="167" mass="18330">MASKEVLELKQQQVEEIKAKISSAKSLVIIDYMGLNVAEDTAFRKELRNAGVDYQVLKNRLVKRAFDDLGYTQFDEALNGPTAVAFSDKDAVAPAKIIVDSIKKLNKMKAKCGMVEGEFMDESGIKMIASIPSKEILIAKMLGSMQSPITGLAVCLNKIAEKMEQQA</sequence>
<dbReference type="InterPro" id="IPR001790">
    <property type="entry name" value="Ribosomal_uL10"/>
</dbReference>